<dbReference type="GO" id="GO:0008009">
    <property type="term" value="F:chemokine activity"/>
    <property type="evidence" value="ECO:0007669"/>
    <property type="project" value="InterPro"/>
</dbReference>
<evidence type="ECO:0000256" key="5">
    <source>
        <dbReference type="SAM" id="MobiDB-lite"/>
    </source>
</evidence>
<comment type="similarity">
    <text evidence="2">Belongs to the intercrine alpha (chemokine CxC) family.</text>
</comment>
<dbReference type="PRINTS" id="PR00436">
    <property type="entry name" value="INTERLEUKIN8"/>
</dbReference>
<dbReference type="SMART" id="SM00199">
    <property type="entry name" value="SCY"/>
    <property type="match status" value="1"/>
</dbReference>
<feature type="region of interest" description="Disordered" evidence="5">
    <location>
        <begin position="1"/>
        <end position="23"/>
    </location>
</feature>
<feature type="compositionally biased region" description="Polar residues" evidence="5">
    <location>
        <begin position="1"/>
        <end position="10"/>
    </location>
</feature>
<proteinExistence type="inferred from homology"/>
<dbReference type="Gene3D" id="2.40.50.40">
    <property type="match status" value="1"/>
</dbReference>
<dbReference type="GeneID" id="108706769"/>
<dbReference type="Proteomes" id="UP000186698">
    <property type="component" value="Chromosome 1S"/>
</dbReference>
<dbReference type="Bgee" id="108706769">
    <property type="expression patterns" value="Expressed in spleen and 13 other cell types or tissues"/>
</dbReference>
<dbReference type="PaxDb" id="8355-A0A1L8HMH9"/>
<dbReference type="PANTHER" id="PTHR12015:SF198">
    <property type="entry name" value="PLATELET BASIC PROTEIN"/>
    <property type="match status" value="1"/>
</dbReference>
<evidence type="ECO:0000256" key="2">
    <source>
        <dbReference type="ARBA" id="ARBA00010665"/>
    </source>
</evidence>
<dbReference type="STRING" id="8355.A0A1L8HMH9"/>
<gene>
    <name evidence="9" type="primary">cxcl8a.S</name>
    <name evidence="8" type="synonym">cxcl8.S</name>
    <name evidence="9" type="synonym">cxcl8a.1.S</name>
</gene>
<evidence type="ECO:0000259" key="6">
    <source>
        <dbReference type="SMART" id="SM00199"/>
    </source>
</evidence>
<evidence type="ECO:0000313" key="8">
    <source>
        <dbReference type="RefSeq" id="XP_018098944.1"/>
    </source>
</evidence>
<evidence type="ECO:0000313" key="7">
    <source>
        <dbReference type="Proteomes" id="UP000186698"/>
    </source>
</evidence>
<dbReference type="InterPro" id="IPR039809">
    <property type="entry name" value="Chemokine_b/g/d"/>
</dbReference>
<dbReference type="InterPro" id="IPR033899">
    <property type="entry name" value="CXC_Chemokine_domain"/>
</dbReference>
<dbReference type="GO" id="GO:0006955">
    <property type="term" value="P:immune response"/>
    <property type="evidence" value="ECO:0007669"/>
    <property type="project" value="InterPro"/>
</dbReference>
<keyword evidence="4" id="KW-0964">Secreted</keyword>
<comment type="subcellular location">
    <subcellularLocation>
        <location evidence="1">Secreted</location>
    </subcellularLocation>
</comment>
<dbReference type="OrthoDB" id="9937393at2759"/>
<keyword evidence="3" id="KW-0202">Cytokine</keyword>
<dbReference type="SUPFAM" id="SSF54117">
    <property type="entry name" value="Interleukin 8-like chemokines"/>
    <property type="match status" value="1"/>
</dbReference>
<dbReference type="GO" id="GO:0005615">
    <property type="term" value="C:extracellular space"/>
    <property type="evidence" value="ECO:0007669"/>
    <property type="project" value="UniProtKB-KW"/>
</dbReference>
<dbReference type="KEGG" id="xla:108706769"/>
<dbReference type="GO" id="GO:0006952">
    <property type="term" value="P:defense response"/>
    <property type="evidence" value="ECO:0007669"/>
    <property type="project" value="InterPro"/>
</dbReference>
<protein>
    <submittedName>
        <fullName evidence="8">Interleukin-8</fullName>
    </submittedName>
</protein>
<dbReference type="InterPro" id="IPR001811">
    <property type="entry name" value="Chemokine_IL8-like_dom"/>
</dbReference>
<sequence length="130" mass="14256">MNRASKTAEYSITREENSKFQSSTTMETKKTVLAILALCLLCAAVTESIPVSRTGELRCQCITTERKPIHPKHIKNIEMIPKGPHCKNVEVIATLTSGDDICLEPTAPWVKRIIDKILASSKAPLPVAAL</sequence>
<dbReference type="CDD" id="cd00273">
    <property type="entry name" value="Chemokine_CXC"/>
    <property type="match status" value="1"/>
</dbReference>
<dbReference type="CTD" id="108706769"/>
<dbReference type="RefSeq" id="XP_018098944.1">
    <property type="nucleotide sequence ID" value="XM_018243455.2"/>
</dbReference>
<feature type="domain" description="Chemokine interleukin-8-like" evidence="6">
    <location>
        <begin position="56"/>
        <end position="117"/>
    </location>
</feature>
<dbReference type="AGR" id="Xenbase:XB-GENE-17339499"/>
<dbReference type="InterPro" id="IPR036048">
    <property type="entry name" value="Interleukin_8-like_sf"/>
</dbReference>
<evidence type="ECO:0000256" key="4">
    <source>
        <dbReference type="ARBA" id="ARBA00022525"/>
    </source>
</evidence>
<dbReference type="Pfam" id="PF00048">
    <property type="entry name" value="IL8"/>
    <property type="match status" value="1"/>
</dbReference>
<dbReference type="Xenbase" id="XB-GENE-17339499">
    <property type="gene designation" value="cxcl8a.S"/>
</dbReference>
<evidence type="ECO:0000256" key="1">
    <source>
        <dbReference type="ARBA" id="ARBA00004613"/>
    </source>
</evidence>
<organism evidence="7 8">
    <name type="scientific">Xenopus laevis</name>
    <name type="common">African clawed frog</name>
    <dbReference type="NCBI Taxonomy" id="8355"/>
    <lineage>
        <taxon>Eukaryota</taxon>
        <taxon>Metazoa</taxon>
        <taxon>Chordata</taxon>
        <taxon>Craniata</taxon>
        <taxon>Vertebrata</taxon>
        <taxon>Euteleostomi</taxon>
        <taxon>Amphibia</taxon>
        <taxon>Batrachia</taxon>
        <taxon>Anura</taxon>
        <taxon>Pipoidea</taxon>
        <taxon>Pipidae</taxon>
        <taxon>Xenopodinae</taxon>
        <taxon>Xenopus</taxon>
        <taxon>Xenopus</taxon>
    </lineage>
</organism>
<evidence type="ECO:0000256" key="3">
    <source>
        <dbReference type="ARBA" id="ARBA00022514"/>
    </source>
</evidence>
<dbReference type="InterPro" id="IPR001089">
    <property type="entry name" value="Chemokine_CXC"/>
</dbReference>
<accession>A0A1L8HMH9</accession>
<dbReference type="PRINTS" id="PR00437">
    <property type="entry name" value="SMALLCYTKCXC"/>
</dbReference>
<dbReference type="FunFam" id="2.40.50.40:FF:000004">
    <property type="entry name" value="C-X-C motif chemokine"/>
    <property type="match status" value="1"/>
</dbReference>
<dbReference type="AlphaFoldDB" id="A0A1L8HMH9"/>
<evidence type="ECO:0000313" key="9">
    <source>
        <dbReference type="Xenbase" id="XB-GENE-17339499"/>
    </source>
</evidence>
<reference evidence="8" key="1">
    <citation type="submission" date="2025-08" db="UniProtKB">
        <authorList>
            <consortium name="RefSeq"/>
        </authorList>
    </citation>
    <scope>IDENTIFICATION</scope>
    <source>
        <strain evidence="8">J_2021</strain>
        <tissue evidence="8">Erythrocytes</tissue>
    </source>
</reference>
<name>A0A1L8HMH9_XENLA</name>
<dbReference type="OMA" id="IGTELRC"/>
<dbReference type="PANTHER" id="PTHR12015">
    <property type="entry name" value="SMALL INDUCIBLE CYTOKINE A"/>
    <property type="match status" value="1"/>
</dbReference>
<keyword evidence="7" id="KW-1185">Reference proteome</keyword>